<dbReference type="VEuPathDB" id="FungiDB:P175DRAFT_0147875"/>
<name>A0A0F8U8M9_9EURO</name>
<keyword evidence="11" id="KW-0539">Nucleus</keyword>
<feature type="compositionally biased region" description="Pro residues" evidence="14">
    <location>
        <begin position="1089"/>
        <end position="1100"/>
    </location>
</feature>
<evidence type="ECO:0000256" key="4">
    <source>
        <dbReference type="ARBA" id="ARBA00022598"/>
    </source>
</evidence>
<reference evidence="16 17" key="1">
    <citation type="submission" date="2015-02" db="EMBL/GenBank/DDBJ databases">
        <title>Draft Genome Sequences of Two Closely-Related Aflatoxigenic Aspergillus Species Obtained from the Cote d'Ivoire.</title>
        <authorList>
            <person name="Moore G.G."/>
            <person name="Beltz S.B."/>
            <person name="Mack B.M."/>
        </authorList>
    </citation>
    <scope>NUCLEOTIDE SEQUENCE [LARGE SCALE GENOMIC DNA]</scope>
    <source>
        <strain evidence="16 17">SRRC1432</strain>
    </source>
</reference>
<protein>
    <recommendedName>
        <fullName evidence="3">threonine--tRNA ligase</fullName>
        <ecNumber evidence="3">6.1.1.3</ecNumber>
    </recommendedName>
    <alternativeName>
        <fullName evidence="12">Threonyl-tRNA synthetase</fullName>
    </alternativeName>
</protein>
<dbReference type="OrthoDB" id="4161332at2759"/>
<dbReference type="PROSITE" id="PS50862">
    <property type="entry name" value="AA_TRNA_LIGASE_II"/>
    <property type="match status" value="1"/>
</dbReference>
<dbReference type="VEuPathDB" id="FungiDB:P175DRAFT_0433899"/>
<comment type="similarity">
    <text evidence="2">Belongs to the class-II aminoacyl-tRNA synthetase family.</text>
</comment>
<dbReference type="SUPFAM" id="SSF52954">
    <property type="entry name" value="Class II aaRS ABD-related"/>
    <property type="match status" value="1"/>
</dbReference>
<evidence type="ECO:0000313" key="17">
    <source>
        <dbReference type="Proteomes" id="UP000034947"/>
    </source>
</evidence>
<evidence type="ECO:0000256" key="8">
    <source>
        <dbReference type="ARBA" id="ARBA00022946"/>
    </source>
</evidence>
<dbReference type="Proteomes" id="UP000034947">
    <property type="component" value="Unassembled WGS sequence"/>
</dbReference>
<dbReference type="PANTHER" id="PTHR11451">
    <property type="entry name" value="THREONINE-TRNA LIGASE"/>
    <property type="match status" value="1"/>
</dbReference>
<keyword evidence="17" id="KW-1185">Reference proteome</keyword>
<dbReference type="InterPro" id="IPR004154">
    <property type="entry name" value="Anticodon-bd"/>
</dbReference>
<evidence type="ECO:0000256" key="7">
    <source>
        <dbReference type="ARBA" id="ARBA00022917"/>
    </source>
</evidence>
<dbReference type="InterPro" id="IPR033728">
    <property type="entry name" value="ThrRS_core"/>
</dbReference>
<evidence type="ECO:0000256" key="13">
    <source>
        <dbReference type="ARBA" id="ARBA00049515"/>
    </source>
</evidence>
<keyword evidence="7" id="KW-0648">Protein biosynthesis</keyword>
<feature type="domain" description="Aminoacyl-transfer RNA synthetases class-II family profile" evidence="15">
    <location>
        <begin position="81"/>
        <end position="369"/>
    </location>
</feature>
<gene>
    <name evidence="16" type="ORF">AOCH_000661</name>
</gene>
<evidence type="ECO:0000256" key="10">
    <source>
        <dbReference type="ARBA" id="ARBA00023146"/>
    </source>
</evidence>
<evidence type="ECO:0000313" key="16">
    <source>
        <dbReference type="EMBL" id="KKK15923.1"/>
    </source>
</evidence>
<dbReference type="SUPFAM" id="SSF55681">
    <property type="entry name" value="Class II aaRS and biotin synthetases"/>
    <property type="match status" value="1"/>
</dbReference>
<dbReference type="EMBL" id="JYKN01002551">
    <property type="protein sequence ID" value="KKK15923.1"/>
    <property type="molecule type" value="Genomic_DNA"/>
</dbReference>
<dbReference type="Gene3D" id="3.40.50.800">
    <property type="entry name" value="Anticodon-binding domain"/>
    <property type="match status" value="1"/>
</dbReference>
<evidence type="ECO:0000256" key="1">
    <source>
        <dbReference type="ARBA" id="ARBA00004305"/>
    </source>
</evidence>
<evidence type="ECO:0000256" key="9">
    <source>
        <dbReference type="ARBA" id="ARBA00023128"/>
    </source>
</evidence>
<keyword evidence="6" id="KW-0067">ATP-binding</keyword>
<dbReference type="FunFam" id="3.40.50.800:FF:000023">
    <property type="entry name" value="Threonyl-tRNA synthetase mitochondrial"/>
    <property type="match status" value="1"/>
</dbReference>
<evidence type="ECO:0000256" key="2">
    <source>
        <dbReference type="ARBA" id="ARBA00008226"/>
    </source>
</evidence>
<dbReference type="GO" id="GO:0005524">
    <property type="term" value="F:ATP binding"/>
    <property type="evidence" value="ECO:0007669"/>
    <property type="project" value="UniProtKB-KW"/>
</dbReference>
<dbReference type="AlphaFoldDB" id="A0A0F8U8M9"/>
<dbReference type="GO" id="GO:0005759">
    <property type="term" value="C:mitochondrial matrix"/>
    <property type="evidence" value="ECO:0007669"/>
    <property type="project" value="UniProtKB-SubCell"/>
</dbReference>
<dbReference type="CDD" id="cd00771">
    <property type="entry name" value="ThrRS_core"/>
    <property type="match status" value="1"/>
</dbReference>
<evidence type="ECO:0000256" key="3">
    <source>
        <dbReference type="ARBA" id="ARBA00013163"/>
    </source>
</evidence>
<feature type="compositionally biased region" description="Polar residues" evidence="14">
    <location>
        <begin position="548"/>
        <end position="563"/>
    </location>
</feature>
<evidence type="ECO:0000256" key="14">
    <source>
        <dbReference type="SAM" id="MobiDB-lite"/>
    </source>
</evidence>
<dbReference type="InterPro" id="IPR007219">
    <property type="entry name" value="XnlR_reg_dom"/>
</dbReference>
<evidence type="ECO:0000256" key="12">
    <source>
        <dbReference type="ARBA" id="ARBA00031900"/>
    </source>
</evidence>
<comment type="subcellular location">
    <subcellularLocation>
        <location evidence="1">Mitochondrion matrix</location>
    </subcellularLocation>
</comment>
<dbReference type="PANTHER" id="PTHR11451:SF50">
    <property type="entry name" value="THREONINE--TRNA LIGASE, MITOCHONDRIAL"/>
    <property type="match status" value="1"/>
</dbReference>
<keyword evidence="5" id="KW-0547">Nucleotide-binding</keyword>
<dbReference type="CDD" id="cd12148">
    <property type="entry name" value="fungal_TF_MHR"/>
    <property type="match status" value="1"/>
</dbReference>
<organism evidence="16 17">
    <name type="scientific">Aspergillus ochraceoroseus</name>
    <dbReference type="NCBI Taxonomy" id="138278"/>
    <lineage>
        <taxon>Eukaryota</taxon>
        <taxon>Fungi</taxon>
        <taxon>Dikarya</taxon>
        <taxon>Ascomycota</taxon>
        <taxon>Pezizomycotina</taxon>
        <taxon>Eurotiomycetes</taxon>
        <taxon>Eurotiomycetidae</taxon>
        <taxon>Eurotiales</taxon>
        <taxon>Aspergillaceae</taxon>
        <taxon>Aspergillus</taxon>
        <taxon>Aspergillus subgen. Nidulantes</taxon>
    </lineage>
</organism>
<dbReference type="InterPro" id="IPR002320">
    <property type="entry name" value="Thr-tRNA-ligase_IIa"/>
</dbReference>
<dbReference type="Pfam" id="PF00587">
    <property type="entry name" value="tRNA-synt_2b"/>
    <property type="match status" value="1"/>
</dbReference>
<dbReference type="GO" id="GO:0006435">
    <property type="term" value="P:threonyl-tRNA aminoacylation"/>
    <property type="evidence" value="ECO:0007669"/>
    <property type="project" value="InterPro"/>
</dbReference>
<dbReference type="GO" id="GO:0003677">
    <property type="term" value="F:DNA binding"/>
    <property type="evidence" value="ECO:0007669"/>
    <property type="project" value="InterPro"/>
</dbReference>
<feature type="compositionally biased region" description="Polar residues" evidence="14">
    <location>
        <begin position="1109"/>
        <end position="1139"/>
    </location>
</feature>
<dbReference type="GO" id="GO:0006351">
    <property type="term" value="P:DNA-templated transcription"/>
    <property type="evidence" value="ECO:0007669"/>
    <property type="project" value="InterPro"/>
</dbReference>
<evidence type="ECO:0000256" key="6">
    <source>
        <dbReference type="ARBA" id="ARBA00022840"/>
    </source>
</evidence>
<dbReference type="InterPro" id="IPR006195">
    <property type="entry name" value="aa-tRNA-synth_II"/>
</dbReference>
<evidence type="ECO:0000259" key="15">
    <source>
        <dbReference type="PROSITE" id="PS50862"/>
    </source>
</evidence>
<keyword evidence="8" id="KW-0809">Transit peptide</keyword>
<dbReference type="Pfam" id="PF04082">
    <property type="entry name" value="Fungal_trans"/>
    <property type="match status" value="1"/>
</dbReference>
<evidence type="ECO:0000256" key="5">
    <source>
        <dbReference type="ARBA" id="ARBA00022741"/>
    </source>
</evidence>
<dbReference type="GO" id="GO:0004829">
    <property type="term" value="F:threonine-tRNA ligase activity"/>
    <property type="evidence" value="ECO:0007669"/>
    <property type="project" value="UniProtKB-EC"/>
</dbReference>
<sequence>MRRFSHLIRQALLFRHPVPRYRPSARVQWLSSTPFRSCSCSEPQQQSETRHASSTDYRTLGNSQDLFTTSVYSPGSPLFLPNGTHIINKLISFLRTQYLQYGFREVLTPTIYKRSLWEVSGHWQNYKDDMYEVRGRGATGETDGEAGEDESYGLKPMNCPGHCLLFKSQNHSYRDLPIRYADFSPLHRNEVSGSLSGLTRVRRFHQDDGHIFCRPQQIKGEIKSALGFVDLVMTTFGLGPYRLVLSTRPEKDFIGSLELWNSAEAQLREALDQTGKEWALNEGDGAFYGPKIDIQLQDQAGKYHQLSTIQLDMNLPQRFGLEYQVAEGEEDYNPATPGKATPVLVHRANFGSLERFLALLIEQYGGRWPFWLSPRQGIILTVNQDETLVKKAHEAVEKISGFKALRQDSIGAAGQPPQPLSSVDSTFLIDVDMSSQTLGKKIQRAKQMKYNLIFILGPKDVAESRITVDITGQLQSKPDRTAQQLRQMLATRVSETALQNPRAVSLEVDSVHELLVQLDREAPTLSYTKQLETRVAQLEDALAKLRGPQSSPDAVDRTASSPALTDEGSLDPKLANRKGRDGDHNAHGLSTDFEGLKVEHDGRISFHGPTSLFQLPSGVLNPASSISPLAMQVGERKERLVKNAWRERAIEQMATMPEPFQYLLDSYWCWIQPLFNFLYRPAFTRDMKINGPYYSDALLNAILSHSVRWCKTDPRISPILDSFEGGAVFFHRAVSSMYDSLKESYVGIPTIQTLLLLSAHECGQGHRTQAWLYSGMAFRMLDDLGISIDSRKYCDSAHLSDEDIEVRNRLFWSCYFWDKMVSLYFGRSPTLQSSQGCPPKTILDDTSELELWTPHGVVFPEGTHYPPTQAHSTSCFIGMCGLTEILNEILIHIYNPNRQVSGVEFNSCVREQSHNLAVWWDELPVHLKLIPNDLPPYSPPSHVVILNCVYHTVNILLHRPVLCSKWNREAYDKSHLVQCMTSATAILSVFGMYRHTFGDSHVILSIAYSVYTAASIFLLEIQALKYAAPGTLDKLKFCIFALERVKISNPVMTTALNLIYQEIQRLQVTLRISLSIAQMDQQPHSGRPQPEPQQPPPPPQQHLNQQNPTSQRRSPTNHTPMNLSHITSHQPDQSSSGRGPTSIPIARGIDPTTTTTTTTAAAAATVIPTTGAPPLYPFDHQQPMNSVPRPTAREYEIPHPPAPQTHLLGGMPDALMSLDSPSSYEITPEVFEAFSYAQPITTNMTTADDYGWAGRP</sequence>
<dbReference type="InterPro" id="IPR002314">
    <property type="entry name" value="aa-tRNA-synt_IIb"/>
</dbReference>
<keyword evidence="4" id="KW-0436">Ligase</keyword>
<accession>A0A0F8U8M9</accession>
<evidence type="ECO:0000256" key="11">
    <source>
        <dbReference type="ARBA" id="ARBA00023242"/>
    </source>
</evidence>
<dbReference type="Gene3D" id="3.30.930.10">
    <property type="entry name" value="Bira Bifunctional Protein, Domain 2"/>
    <property type="match status" value="1"/>
</dbReference>
<keyword evidence="9" id="KW-0496">Mitochondrion</keyword>
<comment type="catalytic activity">
    <reaction evidence="13">
        <text>tRNA(Thr) + L-threonine + ATP = L-threonyl-tRNA(Thr) + AMP + diphosphate + H(+)</text>
        <dbReference type="Rhea" id="RHEA:24624"/>
        <dbReference type="Rhea" id="RHEA-COMP:9670"/>
        <dbReference type="Rhea" id="RHEA-COMP:9704"/>
        <dbReference type="ChEBI" id="CHEBI:15378"/>
        <dbReference type="ChEBI" id="CHEBI:30616"/>
        <dbReference type="ChEBI" id="CHEBI:33019"/>
        <dbReference type="ChEBI" id="CHEBI:57926"/>
        <dbReference type="ChEBI" id="CHEBI:78442"/>
        <dbReference type="ChEBI" id="CHEBI:78534"/>
        <dbReference type="ChEBI" id="CHEBI:456215"/>
        <dbReference type="EC" id="6.1.1.3"/>
    </reaction>
</comment>
<keyword evidence="10" id="KW-0030">Aminoacyl-tRNA synthetase</keyword>
<feature type="region of interest" description="Disordered" evidence="14">
    <location>
        <begin position="544"/>
        <end position="590"/>
    </location>
</feature>
<feature type="region of interest" description="Disordered" evidence="14">
    <location>
        <begin position="1079"/>
        <end position="1157"/>
    </location>
</feature>
<proteinExistence type="inferred from homology"/>
<dbReference type="Pfam" id="PF03129">
    <property type="entry name" value="HGTP_anticodon"/>
    <property type="match status" value="1"/>
</dbReference>
<comment type="caution">
    <text evidence="16">The sequence shown here is derived from an EMBL/GenBank/DDBJ whole genome shotgun (WGS) entry which is preliminary data.</text>
</comment>
<dbReference type="InterPro" id="IPR045864">
    <property type="entry name" value="aa-tRNA-synth_II/BPL/LPL"/>
</dbReference>
<dbReference type="InterPro" id="IPR036621">
    <property type="entry name" value="Anticodon-bd_dom_sf"/>
</dbReference>
<dbReference type="SMART" id="SM00906">
    <property type="entry name" value="Fungal_trans"/>
    <property type="match status" value="1"/>
</dbReference>
<dbReference type="EC" id="6.1.1.3" evidence="3"/>
<dbReference type="FunFam" id="3.30.930.10:FF:000039">
    <property type="entry name" value="Threonyl-tRNA synthetase, mitochondrial"/>
    <property type="match status" value="1"/>
</dbReference>
<dbReference type="PRINTS" id="PR01047">
    <property type="entry name" value="TRNASYNTHTHR"/>
</dbReference>
<dbReference type="GO" id="GO:0008270">
    <property type="term" value="F:zinc ion binding"/>
    <property type="evidence" value="ECO:0007669"/>
    <property type="project" value="InterPro"/>
</dbReference>